<name>A0ABM9Y9C0_YERMW</name>
<comment type="caution">
    <text evidence="2">The sequence shown here is derived from an EMBL/GenBank/DDBJ whole genome shotgun (WGS) entry which is preliminary data.</text>
</comment>
<dbReference type="Proteomes" id="UP000003027">
    <property type="component" value="Unassembled WGS sequence"/>
</dbReference>
<keyword evidence="3" id="KW-1185">Reference proteome</keyword>
<evidence type="ECO:0000256" key="1">
    <source>
        <dbReference type="SAM" id="MobiDB-lite"/>
    </source>
</evidence>
<organism evidence="2 3">
    <name type="scientific">Yersinia mollaretii (strain ATCC 43969 / DSM 18520 / CIP 103324 / CNY 7263 / WAIP 204)</name>
    <dbReference type="NCBI Taxonomy" id="349967"/>
    <lineage>
        <taxon>Bacteria</taxon>
        <taxon>Pseudomonadati</taxon>
        <taxon>Pseudomonadota</taxon>
        <taxon>Gammaproteobacteria</taxon>
        <taxon>Enterobacterales</taxon>
        <taxon>Yersiniaceae</taxon>
        <taxon>Yersinia</taxon>
    </lineage>
</organism>
<evidence type="ECO:0000313" key="3">
    <source>
        <dbReference type="Proteomes" id="UP000003027"/>
    </source>
</evidence>
<evidence type="ECO:0008006" key="4">
    <source>
        <dbReference type="Google" id="ProtNLM"/>
    </source>
</evidence>
<sequence>MALWLGGKRTHPDELTLVSDSGKRVRPTTPQRQGRRGIKKASEVTHWLVKNTITQKF</sequence>
<accession>A0ABM9Y9C0</accession>
<feature type="region of interest" description="Disordered" evidence="1">
    <location>
        <begin position="21"/>
        <end position="40"/>
    </location>
</feature>
<dbReference type="EMBL" id="AALD02000018">
    <property type="protein sequence ID" value="EEQ10432.1"/>
    <property type="molecule type" value="Genomic_DNA"/>
</dbReference>
<evidence type="ECO:0000313" key="2">
    <source>
        <dbReference type="EMBL" id="EEQ10432.1"/>
    </source>
</evidence>
<protein>
    <recommendedName>
        <fullName evidence="4">Transposase</fullName>
    </recommendedName>
</protein>
<reference evidence="2" key="1">
    <citation type="submission" date="2008-12" db="EMBL/GenBank/DDBJ databases">
        <title>Annotation of the Yersinia mollaretii ATCC 43969 genome.</title>
        <authorList>
            <person name="Read T.D."/>
            <person name="Akmal A."/>
            <person name="Bishop-Lilly K."/>
            <person name="Chen P.E."/>
            <person name="Cook C."/>
            <person name="Kiley M.P."/>
            <person name="Lentz S."/>
            <person name="Mateczun A."/>
            <person name="Nagarajan N."/>
            <person name="Nolan N."/>
            <person name="Osborne B.I."/>
            <person name="Pop M."/>
            <person name="Sozhamannan S."/>
            <person name="Stewart A.C."/>
            <person name="Sulakvelidze A."/>
            <person name="Thomason B."/>
            <person name="Willner K."/>
            <person name="Zwick M.E."/>
        </authorList>
    </citation>
    <scope>NUCLEOTIDE SEQUENCE [LARGE SCALE GENOMIC DNA]</scope>
    <source>
        <strain evidence="2">ATCC 43969</strain>
    </source>
</reference>
<gene>
    <name evidence="2" type="ORF">ymoll0001_6860</name>
</gene>
<proteinExistence type="predicted"/>